<reference evidence="12 13" key="1">
    <citation type="submission" date="2018-11" db="EMBL/GenBank/DDBJ databases">
        <authorList>
            <person name="Criscuolo A."/>
        </authorList>
    </citation>
    <scope>NUCLEOTIDE SEQUENCE [LARGE SCALE GENOMIC DNA]</scope>
    <source>
        <strain evidence="12">AT11b</strain>
    </source>
</reference>
<evidence type="ECO:0000256" key="5">
    <source>
        <dbReference type="ARBA" id="ARBA00022840"/>
    </source>
</evidence>
<dbReference type="PROSITE" id="PS50893">
    <property type="entry name" value="ABC_TRANSPORTER_2"/>
    <property type="match status" value="1"/>
</dbReference>
<evidence type="ECO:0000256" key="8">
    <source>
        <dbReference type="ARBA" id="ARBA00023251"/>
    </source>
</evidence>
<dbReference type="Pfam" id="PF00005">
    <property type="entry name" value="ABC_tran"/>
    <property type="match status" value="1"/>
</dbReference>
<evidence type="ECO:0000256" key="6">
    <source>
        <dbReference type="ARBA" id="ARBA00022967"/>
    </source>
</evidence>
<evidence type="ECO:0000256" key="1">
    <source>
        <dbReference type="ARBA" id="ARBA00004413"/>
    </source>
</evidence>
<proteinExistence type="inferred from homology"/>
<evidence type="ECO:0000256" key="9">
    <source>
        <dbReference type="ARBA" id="ARBA00049985"/>
    </source>
</evidence>
<dbReference type="PANTHER" id="PTHR42711">
    <property type="entry name" value="ABC TRANSPORTER ATP-BINDING PROTEIN"/>
    <property type="match status" value="1"/>
</dbReference>
<evidence type="ECO:0000256" key="4">
    <source>
        <dbReference type="ARBA" id="ARBA00022741"/>
    </source>
</evidence>
<keyword evidence="5 12" id="KW-0067">ATP-binding</keyword>
<dbReference type="InterPro" id="IPR003439">
    <property type="entry name" value="ABC_transporter-like_ATP-bd"/>
</dbReference>
<dbReference type="GO" id="GO:0016887">
    <property type="term" value="F:ATP hydrolysis activity"/>
    <property type="evidence" value="ECO:0007669"/>
    <property type="project" value="InterPro"/>
</dbReference>
<evidence type="ECO:0000256" key="2">
    <source>
        <dbReference type="ARBA" id="ARBA00022448"/>
    </source>
</evidence>
<evidence type="ECO:0000256" key="7">
    <source>
        <dbReference type="ARBA" id="ARBA00023136"/>
    </source>
</evidence>
<dbReference type="GO" id="GO:0046677">
    <property type="term" value="P:response to antibiotic"/>
    <property type="evidence" value="ECO:0007669"/>
    <property type="project" value="UniProtKB-KW"/>
</dbReference>
<feature type="region of interest" description="Disordered" evidence="10">
    <location>
        <begin position="307"/>
        <end position="351"/>
    </location>
</feature>
<dbReference type="FunFam" id="3.40.50.300:FF:000589">
    <property type="entry name" value="ABC transporter, ATP-binding subunit"/>
    <property type="match status" value="1"/>
</dbReference>
<dbReference type="InterPro" id="IPR050763">
    <property type="entry name" value="ABC_transporter_ATP-binding"/>
</dbReference>
<dbReference type="Proteomes" id="UP000280861">
    <property type="component" value="Unassembled WGS sequence"/>
</dbReference>
<dbReference type="InterPro" id="IPR005894">
    <property type="entry name" value="DrrA"/>
</dbReference>
<keyword evidence="2" id="KW-0813">Transport</keyword>
<dbReference type="Gene3D" id="3.40.50.300">
    <property type="entry name" value="P-loop containing nucleotide triphosphate hydrolases"/>
    <property type="match status" value="1"/>
</dbReference>
<dbReference type="RefSeq" id="WP_203415926.1">
    <property type="nucleotide sequence ID" value="NZ_CBCRYA010000004.1"/>
</dbReference>
<evidence type="ECO:0000259" key="11">
    <source>
        <dbReference type="PROSITE" id="PS50893"/>
    </source>
</evidence>
<dbReference type="NCBIfam" id="TIGR01188">
    <property type="entry name" value="drrA"/>
    <property type="match status" value="1"/>
</dbReference>
<evidence type="ECO:0000313" key="12">
    <source>
        <dbReference type="EMBL" id="VDC24974.1"/>
    </source>
</evidence>
<keyword evidence="3" id="KW-1003">Cell membrane</keyword>
<keyword evidence="4" id="KW-0547">Nucleotide-binding</keyword>
<dbReference type="AlphaFoldDB" id="A0A3P5XBU8"/>
<dbReference type="EMBL" id="UXAU01000020">
    <property type="protein sequence ID" value="VDC24974.1"/>
    <property type="molecule type" value="Genomic_DNA"/>
</dbReference>
<keyword evidence="13" id="KW-1185">Reference proteome</keyword>
<comment type="subcellular location">
    <subcellularLocation>
        <location evidence="1">Cell membrane</location>
        <topology evidence="1">Peripheral membrane protein</topology>
        <orientation evidence="1">Cytoplasmic side</orientation>
    </subcellularLocation>
</comment>
<name>A0A3P5XBU8_9MICC</name>
<organism evidence="12 13">
    <name type="scientific">Arthrobacter ulcerisalmonis</name>
    <dbReference type="NCBI Taxonomy" id="2483813"/>
    <lineage>
        <taxon>Bacteria</taxon>
        <taxon>Bacillati</taxon>
        <taxon>Actinomycetota</taxon>
        <taxon>Actinomycetes</taxon>
        <taxon>Micrococcales</taxon>
        <taxon>Micrococcaceae</taxon>
        <taxon>Arthrobacter</taxon>
    </lineage>
</organism>
<keyword evidence="6" id="KW-1278">Translocase</keyword>
<dbReference type="PANTHER" id="PTHR42711:SF19">
    <property type="entry name" value="DOXORUBICIN RESISTANCE ATP-BINDING PROTEIN DRRA"/>
    <property type="match status" value="1"/>
</dbReference>
<evidence type="ECO:0000256" key="3">
    <source>
        <dbReference type="ARBA" id="ARBA00022475"/>
    </source>
</evidence>
<dbReference type="SMART" id="SM00382">
    <property type="entry name" value="AAA"/>
    <property type="match status" value="1"/>
</dbReference>
<evidence type="ECO:0000313" key="13">
    <source>
        <dbReference type="Proteomes" id="UP000280861"/>
    </source>
</evidence>
<accession>A0A3P5XBU8</accession>
<dbReference type="EC" id="3.6.3.-" evidence="12"/>
<dbReference type="GO" id="GO:1900753">
    <property type="term" value="P:doxorubicin transport"/>
    <property type="evidence" value="ECO:0007669"/>
    <property type="project" value="InterPro"/>
</dbReference>
<feature type="domain" description="ABC transporter" evidence="11">
    <location>
        <begin position="2"/>
        <end position="232"/>
    </location>
</feature>
<keyword evidence="7" id="KW-0472">Membrane</keyword>
<evidence type="ECO:0000256" key="10">
    <source>
        <dbReference type="SAM" id="MobiDB-lite"/>
    </source>
</evidence>
<gene>
    <name evidence="12" type="primary">drrA_2</name>
    <name evidence="12" type="ORF">PSET11_01491</name>
</gene>
<keyword evidence="8" id="KW-0046">Antibiotic resistance</keyword>
<dbReference type="InterPro" id="IPR003593">
    <property type="entry name" value="AAA+_ATPase"/>
</dbReference>
<sequence length="351" mass="36770">MIRIENVTKTFGSFTALDGLSLHAAEGTVLGLLGPNGSGKTTTVKILTTLLAPDGGDARVAGHSVLAAPAMVRRNLGLSGQYAAVDEKLTAYENLHMVGRLYGMNRKTAAARATELLENFRLTDVANKRSGTFSGGMRRRLDLAGAIVARPKVVVLDEPTTGLDPRGRLDTWDVVSRLVADGTTVLLTTQYLEEADRLADHIAVINHGKVIAEGTATELKQGAGTERIGVVMRHAADLPAAAAVLAAAAGPSVRPEIDPQNLGVSIAAPQGHRTLVRILSDLDERGLPVEEASLRRPTLDDVFLQLTGHAAERADTDSEAKPESGSDAPSGPDSGTASSAGPRHRNAEVPA</sequence>
<dbReference type="InterPro" id="IPR017871">
    <property type="entry name" value="ABC_transporter-like_CS"/>
</dbReference>
<protein>
    <submittedName>
        <fullName evidence="12">Daunorubicin/doxorubicin resistance ATP-binding protein DrrA</fullName>
        <ecNumber evidence="12">3.6.3.-</ecNumber>
    </submittedName>
</protein>
<dbReference type="PROSITE" id="PS00211">
    <property type="entry name" value="ABC_TRANSPORTER_1"/>
    <property type="match status" value="1"/>
</dbReference>
<dbReference type="GO" id="GO:0005886">
    <property type="term" value="C:plasma membrane"/>
    <property type="evidence" value="ECO:0007669"/>
    <property type="project" value="UniProtKB-SubCell"/>
</dbReference>
<dbReference type="GO" id="GO:0043215">
    <property type="term" value="P:daunorubicin transport"/>
    <property type="evidence" value="ECO:0007669"/>
    <property type="project" value="InterPro"/>
</dbReference>
<dbReference type="InterPro" id="IPR027417">
    <property type="entry name" value="P-loop_NTPase"/>
</dbReference>
<comment type="similarity">
    <text evidence="9">Belongs to the ABC transporter superfamily. Drug exporter-1 (DrugE1) (TC 3.A.1.105) family.</text>
</comment>
<feature type="compositionally biased region" description="Basic and acidic residues" evidence="10">
    <location>
        <begin position="310"/>
        <end position="324"/>
    </location>
</feature>
<dbReference type="SUPFAM" id="SSF52540">
    <property type="entry name" value="P-loop containing nucleoside triphosphate hydrolases"/>
    <property type="match status" value="1"/>
</dbReference>
<feature type="compositionally biased region" description="Low complexity" evidence="10">
    <location>
        <begin position="325"/>
        <end position="335"/>
    </location>
</feature>
<keyword evidence="12" id="KW-0378">Hydrolase</keyword>
<dbReference type="GO" id="GO:0005524">
    <property type="term" value="F:ATP binding"/>
    <property type="evidence" value="ECO:0007669"/>
    <property type="project" value="UniProtKB-KW"/>
</dbReference>